<name>A0A0U5G262_ASPCI</name>
<evidence type="ECO:0000313" key="2">
    <source>
        <dbReference type="EMBL" id="CEL05851.1"/>
    </source>
</evidence>
<evidence type="ECO:0000256" key="1">
    <source>
        <dbReference type="SAM" id="SignalP"/>
    </source>
</evidence>
<gene>
    <name evidence="2" type="ORF">ASPCAL06963</name>
</gene>
<keyword evidence="1" id="KW-0732">Signal</keyword>
<keyword evidence="3" id="KW-1185">Reference proteome</keyword>
<dbReference type="AlphaFoldDB" id="A0A0U5G262"/>
<reference evidence="3" key="1">
    <citation type="journal article" date="2016" name="Genome Announc.">
        <title>Draft genome sequences of fungus Aspergillus calidoustus.</title>
        <authorList>
            <person name="Horn F."/>
            <person name="Linde J."/>
            <person name="Mattern D.J."/>
            <person name="Walther G."/>
            <person name="Guthke R."/>
            <person name="Scherlach K."/>
            <person name="Martin K."/>
            <person name="Brakhage A.A."/>
            <person name="Petzke L."/>
            <person name="Valiante V."/>
        </authorList>
    </citation>
    <scope>NUCLEOTIDE SEQUENCE [LARGE SCALE GENOMIC DNA]</scope>
    <source>
        <strain evidence="3">SF006504</strain>
    </source>
</reference>
<feature type="chain" id="PRO_5006857475" evidence="1">
    <location>
        <begin position="21"/>
        <end position="145"/>
    </location>
</feature>
<feature type="signal peptide" evidence="1">
    <location>
        <begin position="1"/>
        <end position="20"/>
    </location>
</feature>
<dbReference type="EMBL" id="CDMC01000005">
    <property type="protein sequence ID" value="CEL05851.1"/>
    <property type="molecule type" value="Genomic_DNA"/>
</dbReference>
<organism evidence="2 3">
    <name type="scientific">Aspergillus calidoustus</name>
    <dbReference type="NCBI Taxonomy" id="454130"/>
    <lineage>
        <taxon>Eukaryota</taxon>
        <taxon>Fungi</taxon>
        <taxon>Dikarya</taxon>
        <taxon>Ascomycota</taxon>
        <taxon>Pezizomycotina</taxon>
        <taxon>Eurotiomycetes</taxon>
        <taxon>Eurotiomycetidae</taxon>
        <taxon>Eurotiales</taxon>
        <taxon>Aspergillaceae</taxon>
        <taxon>Aspergillus</taxon>
        <taxon>Aspergillus subgen. Nidulantes</taxon>
    </lineage>
</organism>
<dbReference type="Proteomes" id="UP000054771">
    <property type="component" value="Unassembled WGS sequence"/>
</dbReference>
<sequence>MSPLYRVFLSLSFCSVVTFAITTEPYVLLEQGSGFIGLDPLASDQLSPPAIDSSRGAVTPSEQEIPWPDVQNMYPFAAQAVTALLMVTVAQLESNAAAAFAFQTHKTAAQPPNTVFRAIIALFTKTESGAVLSGKVAFRSREKWP</sequence>
<protein>
    <submittedName>
        <fullName evidence="2">Uncharacterized protein</fullName>
    </submittedName>
</protein>
<accession>A0A0U5G262</accession>
<proteinExistence type="predicted"/>
<evidence type="ECO:0000313" key="3">
    <source>
        <dbReference type="Proteomes" id="UP000054771"/>
    </source>
</evidence>